<dbReference type="PANTHER" id="PTHR43744">
    <property type="entry name" value="ABC TRANSPORTER PERMEASE PROTEIN MG189-RELATED-RELATED"/>
    <property type="match status" value="1"/>
</dbReference>
<dbReference type="AlphaFoldDB" id="A0A1C7I6K3"/>
<evidence type="ECO:0000256" key="5">
    <source>
        <dbReference type="ARBA" id="ARBA00022989"/>
    </source>
</evidence>
<dbReference type="CDD" id="cd06261">
    <property type="entry name" value="TM_PBP2"/>
    <property type="match status" value="1"/>
</dbReference>
<dbReference type="STRING" id="1796616.A4V09_02000"/>
<dbReference type="InterPro" id="IPR035906">
    <property type="entry name" value="MetI-like_sf"/>
</dbReference>
<feature type="transmembrane region" description="Helical" evidence="7">
    <location>
        <begin position="185"/>
        <end position="208"/>
    </location>
</feature>
<dbReference type="Pfam" id="PF00528">
    <property type="entry name" value="BPD_transp_1"/>
    <property type="match status" value="1"/>
</dbReference>
<evidence type="ECO:0000256" key="2">
    <source>
        <dbReference type="ARBA" id="ARBA00022448"/>
    </source>
</evidence>
<gene>
    <name evidence="9" type="ORF">A4V09_02000</name>
</gene>
<evidence type="ECO:0000256" key="7">
    <source>
        <dbReference type="RuleBase" id="RU363032"/>
    </source>
</evidence>
<dbReference type="Proteomes" id="UP000092574">
    <property type="component" value="Chromosome"/>
</dbReference>
<evidence type="ECO:0000259" key="8">
    <source>
        <dbReference type="PROSITE" id="PS50928"/>
    </source>
</evidence>
<evidence type="ECO:0000256" key="3">
    <source>
        <dbReference type="ARBA" id="ARBA00022475"/>
    </source>
</evidence>
<dbReference type="Gene3D" id="1.10.3720.10">
    <property type="entry name" value="MetI-like"/>
    <property type="match status" value="1"/>
</dbReference>
<keyword evidence="6 7" id="KW-0472">Membrane</keyword>
<evidence type="ECO:0000256" key="1">
    <source>
        <dbReference type="ARBA" id="ARBA00004651"/>
    </source>
</evidence>
<keyword evidence="2 7" id="KW-0813">Transport</keyword>
<feature type="transmembrane region" description="Helical" evidence="7">
    <location>
        <begin position="12"/>
        <end position="34"/>
    </location>
</feature>
<evidence type="ECO:0000313" key="10">
    <source>
        <dbReference type="Proteomes" id="UP000092574"/>
    </source>
</evidence>
<dbReference type="GO" id="GO:0005886">
    <property type="term" value="C:plasma membrane"/>
    <property type="evidence" value="ECO:0007669"/>
    <property type="project" value="UniProtKB-SubCell"/>
</dbReference>
<proteinExistence type="inferred from homology"/>
<dbReference type="EMBL" id="CP015405">
    <property type="protein sequence ID" value="ANU74638.1"/>
    <property type="molecule type" value="Genomic_DNA"/>
</dbReference>
<evidence type="ECO:0000256" key="6">
    <source>
        <dbReference type="ARBA" id="ARBA00023136"/>
    </source>
</evidence>
<reference evidence="9" key="1">
    <citation type="submission" date="2017-04" db="EMBL/GenBank/DDBJ databases">
        <title>Complete Genome Sequences of Twelve Strains of a Stable Defined Moderately Diverse Mouse Microbiota 2 (sDMDMm2).</title>
        <authorList>
            <person name="Uchimura Y."/>
            <person name="Wyss M."/>
            <person name="Brugiroux S."/>
            <person name="Limenitakis J.P."/>
            <person name="Stecher B."/>
            <person name="McCoy K.D."/>
            <person name="Macpherson A.J."/>
        </authorList>
    </citation>
    <scope>NUCLEOTIDE SEQUENCE</scope>
    <source>
        <strain evidence="9">YL58</strain>
    </source>
</reference>
<keyword evidence="5 7" id="KW-1133">Transmembrane helix</keyword>
<feature type="domain" description="ABC transmembrane type-1" evidence="8">
    <location>
        <begin position="73"/>
        <end position="265"/>
    </location>
</feature>
<keyword evidence="3" id="KW-1003">Cell membrane</keyword>
<dbReference type="GO" id="GO:0055085">
    <property type="term" value="P:transmembrane transport"/>
    <property type="evidence" value="ECO:0007669"/>
    <property type="project" value="InterPro"/>
</dbReference>
<comment type="subcellular location">
    <subcellularLocation>
        <location evidence="1 7">Cell membrane</location>
        <topology evidence="1 7">Multi-pass membrane protein</topology>
    </subcellularLocation>
</comment>
<accession>A0A1C7I6K3</accession>
<dbReference type="OrthoDB" id="9793448at2"/>
<organism evidence="9 10">
    <name type="scientific">Blautia pseudococcoides</name>
    <dbReference type="NCBI Taxonomy" id="1796616"/>
    <lineage>
        <taxon>Bacteria</taxon>
        <taxon>Bacillati</taxon>
        <taxon>Bacillota</taxon>
        <taxon>Clostridia</taxon>
        <taxon>Lachnospirales</taxon>
        <taxon>Lachnospiraceae</taxon>
        <taxon>Blautia</taxon>
    </lineage>
</organism>
<feature type="transmembrane region" description="Helical" evidence="7">
    <location>
        <begin position="244"/>
        <end position="264"/>
    </location>
</feature>
<evidence type="ECO:0000256" key="4">
    <source>
        <dbReference type="ARBA" id="ARBA00022692"/>
    </source>
</evidence>
<keyword evidence="10" id="KW-1185">Reference proteome</keyword>
<feature type="transmembrane region" description="Helical" evidence="7">
    <location>
        <begin position="144"/>
        <end position="164"/>
    </location>
</feature>
<evidence type="ECO:0000313" key="9">
    <source>
        <dbReference type="EMBL" id="ANU74638.1"/>
    </source>
</evidence>
<feature type="transmembrane region" description="Helical" evidence="7">
    <location>
        <begin position="110"/>
        <end position="132"/>
    </location>
</feature>
<dbReference type="InterPro" id="IPR000515">
    <property type="entry name" value="MetI-like"/>
</dbReference>
<comment type="similarity">
    <text evidence="7">Belongs to the binding-protein-dependent transport system permease family.</text>
</comment>
<keyword evidence="4 7" id="KW-0812">Transmembrane</keyword>
<dbReference type="KEGG" id="byl:A4V09_02000"/>
<dbReference type="PANTHER" id="PTHR43744:SF12">
    <property type="entry name" value="ABC TRANSPORTER PERMEASE PROTEIN MG189-RELATED"/>
    <property type="match status" value="1"/>
</dbReference>
<feature type="transmembrane region" description="Helical" evidence="7">
    <location>
        <begin position="77"/>
        <end position="98"/>
    </location>
</feature>
<dbReference type="PROSITE" id="PS50928">
    <property type="entry name" value="ABC_TM1"/>
    <property type="match status" value="1"/>
</dbReference>
<name>A0A1C7I6K3_9FIRM</name>
<sequence length="280" mass="31391">MSMRTKKNIFTGCKVLAGGLLLILQVYPIFYVIMSSMKTTDDFRHLASYALPRAVDFSNYIKVFTTSPMLTYFKNSIIITVGVLVPLLLISFMAGFALSKIQFKGNKKILSYFLLGLMLPFQVALIPLFTIFSKMNMLNTYPAIILPQIAFSLSYSIQLFYSFSKFLPDEIVEAAIIDGCTPMKTFFRIIFPMSTNSILTVATMQGVFTWNDFINAYTFTRSTDMKTVTLGLNDFVGFMGTTDWGATFAAITVTVLPTFLFYFFTNKYMLSGLTAGAVKG</sequence>
<protein>
    <submittedName>
        <fullName evidence="9">Sugar ABC transporter permease</fullName>
    </submittedName>
</protein>
<dbReference type="SUPFAM" id="SSF161098">
    <property type="entry name" value="MetI-like"/>
    <property type="match status" value="1"/>
</dbReference>